<evidence type="ECO:0000256" key="1">
    <source>
        <dbReference type="ARBA" id="ARBA00010646"/>
    </source>
</evidence>
<dbReference type="OrthoDB" id="9783374at2"/>
<sequence>MGTPNERSKIIRLTWWCIILSVIVAVEGVFLFIFGKKLFDEKSGKPVALKYEFPYEMSFGDSEIAVAVEDNYVKYLHKAYVLFGEYPDCELVKISPNIERNNFDFENDFVYDDNGTTNFLYHVENGEKTSRVAIDVSDYQNEIDWKKVKNAGVSVAVVRLGFRGYGSKGSLNLDPKFSNHFDNARKAGLEVMPYFFSEAINYDEGVEEAKFAIENLKNHGKIEAIVVDTEYIYTDDTVRANDISIEDRTSAIKGFCETVRSAGYTPIIYASHGWFLLNMDLEQLKDYEFWLAAYDNPDFPYVMAGWQYTPYGSCPGVEGDVDISVWMR</sequence>
<dbReference type="Gene3D" id="3.20.20.80">
    <property type="entry name" value="Glycosidases"/>
    <property type="match status" value="1"/>
</dbReference>
<protein>
    <submittedName>
        <fullName evidence="3">Glycosyl hydrolases family 25</fullName>
    </submittedName>
</protein>
<evidence type="ECO:0000313" key="4">
    <source>
        <dbReference type="Proteomes" id="UP000189857"/>
    </source>
</evidence>
<dbReference type="InterPro" id="IPR017853">
    <property type="entry name" value="GH"/>
</dbReference>
<dbReference type="PROSITE" id="PS51904">
    <property type="entry name" value="GLYCOSYL_HYDROL_F25_2"/>
    <property type="match status" value="1"/>
</dbReference>
<organism evidence="3 4">
    <name type="scientific">Eubacterium ruminantium</name>
    <dbReference type="NCBI Taxonomy" id="42322"/>
    <lineage>
        <taxon>Bacteria</taxon>
        <taxon>Bacillati</taxon>
        <taxon>Bacillota</taxon>
        <taxon>Clostridia</taxon>
        <taxon>Eubacteriales</taxon>
        <taxon>Eubacteriaceae</taxon>
        <taxon>Eubacterium</taxon>
    </lineage>
</organism>
<evidence type="ECO:0000313" key="3">
    <source>
        <dbReference type="EMBL" id="SJZ90855.1"/>
    </source>
</evidence>
<dbReference type="RefSeq" id="WP_078787796.1">
    <property type="nucleotide sequence ID" value="NZ_FMTO01000011.1"/>
</dbReference>
<dbReference type="GO" id="GO:0009253">
    <property type="term" value="P:peptidoglycan catabolic process"/>
    <property type="evidence" value="ECO:0007669"/>
    <property type="project" value="InterPro"/>
</dbReference>
<dbReference type="SUPFAM" id="SSF51445">
    <property type="entry name" value="(Trans)glycosidases"/>
    <property type="match status" value="1"/>
</dbReference>
<dbReference type="GO" id="GO:0016052">
    <property type="term" value="P:carbohydrate catabolic process"/>
    <property type="evidence" value="ECO:0007669"/>
    <property type="project" value="TreeGrafter"/>
</dbReference>
<comment type="similarity">
    <text evidence="1">Belongs to the glycosyl hydrolase 25 family.</text>
</comment>
<dbReference type="GO" id="GO:0003796">
    <property type="term" value="F:lysozyme activity"/>
    <property type="evidence" value="ECO:0007669"/>
    <property type="project" value="InterPro"/>
</dbReference>
<evidence type="ECO:0000256" key="2">
    <source>
        <dbReference type="SAM" id="Phobius"/>
    </source>
</evidence>
<name>A0A1T4PH49_9FIRM</name>
<feature type="transmembrane region" description="Helical" evidence="2">
    <location>
        <begin position="13"/>
        <end position="35"/>
    </location>
</feature>
<keyword evidence="4" id="KW-1185">Reference proteome</keyword>
<dbReference type="PANTHER" id="PTHR34135">
    <property type="entry name" value="LYSOZYME"/>
    <property type="match status" value="1"/>
</dbReference>
<dbReference type="EMBL" id="FUXA01000012">
    <property type="protein sequence ID" value="SJZ90855.1"/>
    <property type="molecule type" value="Genomic_DNA"/>
</dbReference>
<keyword evidence="2" id="KW-1133">Transmembrane helix</keyword>
<proteinExistence type="inferred from homology"/>
<accession>A0A1T4PH49</accession>
<dbReference type="GO" id="GO:0016998">
    <property type="term" value="P:cell wall macromolecule catabolic process"/>
    <property type="evidence" value="ECO:0007669"/>
    <property type="project" value="InterPro"/>
</dbReference>
<keyword evidence="2" id="KW-0472">Membrane</keyword>
<reference evidence="3 4" key="1">
    <citation type="submission" date="2017-02" db="EMBL/GenBank/DDBJ databases">
        <authorList>
            <person name="Peterson S.W."/>
        </authorList>
    </citation>
    <scope>NUCLEOTIDE SEQUENCE [LARGE SCALE GENOMIC DNA]</scope>
    <source>
        <strain evidence="3 4">ATCC 17233</strain>
    </source>
</reference>
<dbReference type="Proteomes" id="UP000189857">
    <property type="component" value="Unassembled WGS sequence"/>
</dbReference>
<dbReference type="InterPro" id="IPR002053">
    <property type="entry name" value="Glyco_hydro_25"/>
</dbReference>
<dbReference type="PANTHER" id="PTHR34135:SF2">
    <property type="entry name" value="LYSOZYME"/>
    <property type="match status" value="1"/>
</dbReference>
<dbReference type="Pfam" id="PF01183">
    <property type="entry name" value="Glyco_hydro_25"/>
    <property type="match status" value="1"/>
</dbReference>
<keyword evidence="3" id="KW-0378">Hydrolase</keyword>
<dbReference type="AlphaFoldDB" id="A0A1T4PH49"/>
<keyword evidence="2" id="KW-0812">Transmembrane</keyword>
<gene>
    <name evidence="3" type="ORF">SAMN02745110_01987</name>
</gene>